<reference evidence="1" key="1">
    <citation type="journal article" date="2012" name="PLoS ONE">
        <title>Gene sets for utilization of primary and secondary nutrition supplies in the distal gut of endangered iberian lynx.</title>
        <authorList>
            <person name="Alcaide M."/>
            <person name="Messina E."/>
            <person name="Richter M."/>
            <person name="Bargiela R."/>
            <person name="Peplies J."/>
            <person name="Huws S.A."/>
            <person name="Newbold C.J."/>
            <person name="Golyshin P.N."/>
            <person name="Simon M.A."/>
            <person name="Lopez G."/>
            <person name="Yakimov M.M."/>
            <person name="Ferrer M."/>
        </authorList>
    </citation>
    <scope>NUCLEOTIDE SEQUENCE</scope>
</reference>
<comment type="caution">
    <text evidence="1">The sequence shown here is derived from an EMBL/GenBank/DDBJ whole genome shotgun (WGS) entry which is preliminary data.</text>
</comment>
<dbReference type="AlphaFoldDB" id="J9C7N3"/>
<proteinExistence type="predicted"/>
<accession>J9C7N3</accession>
<organism evidence="1">
    <name type="scientific">gut metagenome</name>
    <dbReference type="NCBI Taxonomy" id="749906"/>
    <lineage>
        <taxon>unclassified sequences</taxon>
        <taxon>metagenomes</taxon>
        <taxon>organismal metagenomes</taxon>
    </lineage>
</organism>
<gene>
    <name evidence="1" type="ORF">EVA_16021</name>
</gene>
<protein>
    <submittedName>
        <fullName evidence="1">Uncharacterized protein</fullName>
    </submittedName>
</protein>
<dbReference type="EMBL" id="AMCI01005580">
    <property type="protein sequence ID" value="EJW95870.1"/>
    <property type="molecule type" value="Genomic_DNA"/>
</dbReference>
<name>J9C7N3_9ZZZZ</name>
<feature type="non-terminal residue" evidence="1">
    <location>
        <position position="1"/>
    </location>
</feature>
<sequence length="59" mass="6706">VMTCFQEAASIAEVWSEQHAEVTDTDEKLKQLIHDPLFTAHFVNWAEIILGDYAQKKSA</sequence>
<evidence type="ECO:0000313" key="1">
    <source>
        <dbReference type="EMBL" id="EJW95870.1"/>
    </source>
</evidence>